<keyword evidence="2" id="KW-0964">Secreted</keyword>
<organism evidence="5 6">
    <name type="scientific">Nocardioides pini</name>
    <dbReference type="NCBI Taxonomy" id="2975053"/>
    <lineage>
        <taxon>Bacteria</taxon>
        <taxon>Bacillati</taxon>
        <taxon>Actinomycetota</taxon>
        <taxon>Actinomycetes</taxon>
        <taxon>Propionibacteriales</taxon>
        <taxon>Nocardioidaceae</taxon>
        <taxon>Nocardioides</taxon>
    </lineage>
</organism>
<dbReference type="InterPro" id="IPR018511">
    <property type="entry name" value="Hemolysin-typ_Ca-bd_CS"/>
</dbReference>
<dbReference type="InterPro" id="IPR011049">
    <property type="entry name" value="Serralysin-like_metalloprot_C"/>
</dbReference>
<keyword evidence="4" id="KW-0732">Signal</keyword>
<feature type="compositionally biased region" description="Low complexity" evidence="3">
    <location>
        <begin position="441"/>
        <end position="451"/>
    </location>
</feature>
<feature type="chain" id="PRO_5047491067" evidence="4">
    <location>
        <begin position="31"/>
        <end position="508"/>
    </location>
</feature>
<gene>
    <name evidence="5" type="ORF">NYO98_09035</name>
</gene>
<dbReference type="SUPFAM" id="SSF51120">
    <property type="entry name" value="beta-Roll"/>
    <property type="match status" value="2"/>
</dbReference>
<dbReference type="PANTHER" id="PTHR38340">
    <property type="entry name" value="S-LAYER PROTEIN"/>
    <property type="match status" value="1"/>
</dbReference>
<sequence>MRRTTALAAAGTLCLVLSAPFASTPTAASAATGTCRGEPATIVGIGGRDILGTEGRDVVITNRSQVVDTRDGDDLICVTGPDDPDRGSYHPVDLSAGPGNDVVDGTAARSWPVQGELGLGADLFYGGAGRDDVEGGTSRTPDYTHQDSEVDVMRPGGGYDVITSGTAGLPNSDVVDLGGGNDFLRWSGTWSATASVTGGAGSDAVYPAATTPGSTELDFVAGTLERDGANVLTFNSLEAFTLGSIETPNMSVTVRGSDASEGVNLWGGQARAVTADLGGGDDVLSIIQAPVEAALTGGAGRDLLEAGSGNLGLAFDLAAGTLRVGDATLAAQGWEDALLMAPDVSMTGTAPDNELRSVACRSTVRGLAGDDKLSFATDEDHWDTYFFSCPQRLTAFGGPGDDEFSGSLGDDRLIGGAGRDLFRGNPGDDTIAGGRGDDVADGAGSYDYSGDLYGGGPGKDTMTGGPGSDTLDGDSGDDVIVGGNGRDSVDGARGRDRCVAERELRCER</sequence>
<proteinExistence type="predicted"/>
<dbReference type="PROSITE" id="PS00330">
    <property type="entry name" value="HEMOLYSIN_CALCIUM"/>
    <property type="match status" value="1"/>
</dbReference>
<keyword evidence="6" id="KW-1185">Reference proteome</keyword>
<feature type="compositionally biased region" description="Basic and acidic residues" evidence="3">
    <location>
        <begin position="487"/>
        <end position="497"/>
    </location>
</feature>
<evidence type="ECO:0000313" key="6">
    <source>
        <dbReference type="Proteomes" id="UP001074726"/>
    </source>
</evidence>
<dbReference type="Pfam" id="PF00353">
    <property type="entry name" value="HemolysinCabind"/>
    <property type="match status" value="4"/>
</dbReference>
<dbReference type="EMBL" id="JAPPUX010000002">
    <property type="protein sequence ID" value="MCY4726422.1"/>
    <property type="molecule type" value="Genomic_DNA"/>
</dbReference>
<dbReference type="Proteomes" id="UP001074726">
    <property type="component" value="Unassembled WGS sequence"/>
</dbReference>
<dbReference type="Gene3D" id="2.150.10.10">
    <property type="entry name" value="Serralysin-like metalloprotease, C-terminal"/>
    <property type="match status" value="2"/>
</dbReference>
<evidence type="ECO:0000256" key="3">
    <source>
        <dbReference type="SAM" id="MobiDB-lite"/>
    </source>
</evidence>
<evidence type="ECO:0000256" key="1">
    <source>
        <dbReference type="ARBA" id="ARBA00004613"/>
    </source>
</evidence>
<evidence type="ECO:0000313" key="5">
    <source>
        <dbReference type="EMBL" id="MCY4726422.1"/>
    </source>
</evidence>
<feature type="region of interest" description="Disordered" evidence="3">
    <location>
        <begin position="417"/>
        <end position="497"/>
    </location>
</feature>
<evidence type="ECO:0000256" key="4">
    <source>
        <dbReference type="SAM" id="SignalP"/>
    </source>
</evidence>
<name>A0ABT4CBS5_9ACTN</name>
<dbReference type="InterPro" id="IPR001343">
    <property type="entry name" value="Hemolysn_Ca-bd"/>
</dbReference>
<accession>A0ABT4CBS5</accession>
<feature type="signal peptide" evidence="4">
    <location>
        <begin position="1"/>
        <end position="30"/>
    </location>
</feature>
<dbReference type="InterPro" id="IPR050557">
    <property type="entry name" value="RTX_toxin/Mannuronan_C5-epim"/>
</dbReference>
<protein>
    <submittedName>
        <fullName evidence="5">Calcium-binding protein</fullName>
    </submittedName>
</protein>
<dbReference type="PRINTS" id="PR00313">
    <property type="entry name" value="CABNDNGRPT"/>
</dbReference>
<dbReference type="RefSeq" id="WP_268111289.1">
    <property type="nucleotide sequence ID" value="NZ_JAPPUX010000002.1"/>
</dbReference>
<evidence type="ECO:0000256" key="2">
    <source>
        <dbReference type="ARBA" id="ARBA00022525"/>
    </source>
</evidence>
<reference evidence="5" key="1">
    <citation type="submission" date="2022-08" db="EMBL/GenBank/DDBJ databases">
        <title>Genome sequencing of Nocardioides sp. STR2.</title>
        <authorList>
            <person name="So Y."/>
        </authorList>
    </citation>
    <scope>NUCLEOTIDE SEQUENCE</scope>
    <source>
        <strain evidence="5">STR2</strain>
    </source>
</reference>
<dbReference type="Gene3D" id="2.160.20.160">
    <property type="match status" value="1"/>
</dbReference>
<dbReference type="PANTHER" id="PTHR38340:SF1">
    <property type="entry name" value="S-LAYER PROTEIN"/>
    <property type="match status" value="1"/>
</dbReference>
<comment type="subcellular location">
    <subcellularLocation>
        <location evidence="1">Secreted</location>
    </subcellularLocation>
</comment>
<comment type="caution">
    <text evidence="5">The sequence shown here is derived from an EMBL/GenBank/DDBJ whole genome shotgun (WGS) entry which is preliminary data.</text>
</comment>